<dbReference type="GO" id="GO:0005615">
    <property type="term" value="C:extracellular space"/>
    <property type="evidence" value="ECO:0007669"/>
    <property type="project" value="UniProtKB-KW"/>
</dbReference>
<feature type="region of interest" description="Disordered" evidence="5">
    <location>
        <begin position="86"/>
        <end position="135"/>
    </location>
</feature>
<evidence type="ECO:0000313" key="8">
    <source>
        <dbReference type="EMBL" id="QKY64803.1"/>
    </source>
</evidence>
<reference evidence="8" key="1">
    <citation type="submission" date="2019-04" db="EMBL/GenBank/DDBJ databases">
        <authorList>
            <person name="Sohn H."/>
            <person name="Lee J."/>
            <person name="Wan Q."/>
        </authorList>
    </citation>
    <scope>NUCLEOTIDE SEQUENCE</scope>
</reference>
<evidence type="ECO:0000256" key="3">
    <source>
        <dbReference type="ARBA" id="ARBA00022514"/>
    </source>
</evidence>
<feature type="compositionally biased region" description="Polar residues" evidence="5">
    <location>
        <begin position="126"/>
        <end position="135"/>
    </location>
</feature>
<dbReference type="PANTHER" id="PTHR12015:SF198">
    <property type="entry name" value="PLATELET BASIC PROTEIN"/>
    <property type="match status" value="1"/>
</dbReference>
<feature type="domain" description="Chemokine interleukin-8-like" evidence="7">
    <location>
        <begin position="22"/>
        <end position="82"/>
    </location>
</feature>
<feature type="chain" id="PRO_5043535041" evidence="6">
    <location>
        <begin position="20"/>
        <end position="135"/>
    </location>
</feature>
<dbReference type="PRINTS" id="PR00436">
    <property type="entry name" value="INTERLEUKIN8"/>
</dbReference>
<comment type="similarity">
    <text evidence="2">Belongs to the intercrine alpha (chemokine CxC) family.</text>
</comment>
<keyword evidence="3" id="KW-0202">Cytokine</keyword>
<dbReference type="GO" id="GO:0008009">
    <property type="term" value="F:chemokine activity"/>
    <property type="evidence" value="ECO:0007669"/>
    <property type="project" value="InterPro"/>
</dbReference>
<evidence type="ECO:0000256" key="2">
    <source>
        <dbReference type="ARBA" id="ARBA00010665"/>
    </source>
</evidence>
<dbReference type="InterPro" id="IPR039809">
    <property type="entry name" value="Chemokine_b/g/d"/>
</dbReference>
<dbReference type="GO" id="GO:0006952">
    <property type="term" value="P:defense response"/>
    <property type="evidence" value="ECO:0007669"/>
    <property type="project" value="InterPro"/>
</dbReference>
<organism evidence="8">
    <name type="scientific">Amphiprion clarkii</name>
    <name type="common">Clark's amemonefish</name>
    <name type="synonym">Anthias clarkii</name>
    <dbReference type="NCBI Taxonomy" id="80970"/>
    <lineage>
        <taxon>Eukaryota</taxon>
        <taxon>Metazoa</taxon>
        <taxon>Chordata</taxon>
        <taxon>Craniata</taxon>
        <taxon>Vertebrata</taxon>
        <taxon>Euteleostomi</taxon>
        <taxon>Actinopterygii</taxon>
        <taxon>Neopterygii</taxon>
        <taxon>Teleostei</taxon>
        <taxon>Neoteleostei</taxon>
        <taxon>Acanthomorphata</taxon>
        <taxon>Ovalentaria</taxon>
        <taxon>Pomacentridae</taxon>
        <taxon>Amphiprion</taxon>
    </lineage>
</organism>
<accession>A0AAT9K444</accession>
<dbReference type="InterPro" id="IPR001811">
    <property type="entry name" value="Chemokine_IL8-like_dom"/>
</dbReference>
<dbReference type="PANTHER" id="PTHR12015">
    <property type="entry name" value="SMALL INDUCIBLE CYTOKINE A"/>
    <property type="match status" value="1"/>
</dbReference>
<dbReference type="AlphaFoldDB" id="A0AAT9K444"/>
<dbReference type="Pfam" id="PF00048">
    <property type="entry name" value="IL8"/>
    <property type="match status" value="1"/>
</dbReference>
<evidence type="ECO:0000256" key="1">
    <source>
        <dbReference type="ARBA" id="ARBA00004613"/>
    </source>
</evidence>
<dbReference type="InterPro" id="IPR036048">
    <property type="entry name" value="Interleukin_8-like_sf"/>
</dbReference>
<feature type="signal peptide" evidence="6">
    <location>
        <begin position="1"/>
        <end position="19"/>
    </location>
</feature>
<comment type="subcellular location">
    <subcellularLocation>
        <location evidence="1">Secreted</location>
    </subcellularLocation>
</comment>
<dbReference type="EMBL" id="MK829712">
    <property type="protein sequence ID" value="QKY64803.1"/>
    <property type="molecule type" value="mRNA"/>
</dbReference>
<keyword evidence="6" id="KW-0732">Signal</keyword>
<evidence type="ECO:0000256" key="4">
    <source>
        <dbReference type="ARBA" id="ARBA00022525"/>
    </source>
</evidence>
<dbReference type="SUPFAM" id="SSF54117">
    <property type="entry name" value="Interleukin 8-like chemokines"/>
    <property type="match status" value="1"/>
</dbReference>
<dbReference type="PRINTS" id="PR00437">
    <property type="entry name" value="SMALLCYTKCXC"/>
</dbReference>
<keyword evidence="4" id="KW-0964">Secreted</keyword>
<dbReference type="GO" id="GO:0006955">
    <property type="term" value="P:immune response"/>
    <property type="evidence" value="ECO:0007669"/>
    <property type="project" value="InterPro"/>
</dbReference>
<evidence type="ECO:0000256" key="5">
    <source>
        <dbReference type="SAM" id="MobiDB-lite"/>
    </source>
</evidence>
<evidence type="ECO:0000259" key="7">
    <source>
        <dbReference type="SMART" id="SM00199"/>
    </source>
</evidence>
<dbReference type="CDD" id="cd00273">
    <property type="entry name" value="Chemokine_CXC"/>
    <property type="match status" value="1"/>
</dbReference>
<dbReference type="SMART" id="SM00199">
    <property type="entry name" value="SCY"/>
    <property type="match status" value="1"/>
</dbReference>
<protein>
    <submittedName>
        <fullName evidence="8">C-X-C motif chemokine 2-like protein</fullName>
    </submittedName>
</protein>
<feature type="compositionally biased region" description="Low complexity" evidence="5">
    <location>
        <begin position="99"/>
        <end position="125"/>
    </location>
</feature>
<name>A0AAT9K444_AMPCL</name>
<evidence type="ECO:0000256" key="6">
    <source>
        <dbReference type="SAM" id="SignalP"/>
    </source>
</evidence>
<dbReference type="InterPro" id="IPR001089">
    <property type="entry name" value="Chemokine_CXC"/>
</dbReference>
<dbReference type="Gene3D" id="2.40.50.40">
    <property type="match status" value="1"/>
</dbReference>
<proteinExistence type="evidence at transcript level"/>
<dbReference type="InterPro" id="IPR033899">
    <property type="entry name" value="CXC_Chemokine_domain"/>
</dbReference>
<sequence>MNAAIQCITLLACVAICSASALKYCRCVNTLKRVNPSLIAGVKEHGPRPYCRKQEVIVTLKTGKSHCLDPEEEFTKRLLQRTQILRMTRADKNTMSPKSTTESATVSDTASSTASATESATPSFTQSAIVLPTSS</sequence>